<evidence type="ECO:0000313" key="2">
    <source>
        <dbReference type="Proteomes" id="UP000499080"/>
    </source>
</evidence>
<organism evidence="1 2">
    <name type="scientific">Araneus ventricosus</name>
    <name type="common">Orbweaver spider</name>
    <name type="synonym">Epeira ventricosa</name>
    <dbReference type="NCBI Taxonomy" id="182803"/>
    <lineage>
        <taxon>Eukaryota</taxon>
        <taxon>Metazoa</taxon>
        <taxon>Ecdysozoa</taxon>
        <taxon>Arthropoda</taxon>
        <taxon>Chelicerata</taxon>
        <taxon>Arachnida</taxon>
        <taxon>Araneae</taxon>
        <taxon>Araneomorphae</taxon>
        <taxon>Entelegynae</taxon>
        <taxon>Araneoidea</taxon>
        <taxon>Araneidae</taxon>
        <taxon>Araneus</taxon>
    </lineage>
</organism>
<protein>
    <submittedName>
        <fullName evidence="1">Uncharacterized protein</fullName>
    </submittedName>
</protein>
<accession>A0A4Y2BL40</accession>
<dbReference type="EMBL" id="BGPR01000082">
    <property type="protein sequence ID" value="GBL91894.1"/>
    <property type="molecule type" value="Genomic_DNA"/>
</dbReference>
<evidence type="ECO:0000313" key="1">
    <source>
        <dbReference type="EMBL" id="GBL91894.1"/>
    </source>
</evidence>
<gene>
    <name evidence="1" type="ORF">AVEN_172803_1</name>
</gene>
<proteinExistence type="predicted"/>
<dbReference type="InterPro" id="IPR036397">
    <property type="entry name" value="RNaseH_sf"/>
</dbReference>
<dbReference type="GO" id="GO:0003676">
    <property type="term" value="F:nucleic acid binding"/>
    <property type="evidence" value="ECO:0007669"/>
    <property type="project" value="InterPro"/>
</dbReference>
<keyword evidence="2" id="KW-1185">Reference proteome</keyword>
<name>A0A4Y2BL40_ARAVE</name>
<dbReference type="Gene3D" id="3.30.420.10">
    <property type="entry name" value="Ribonuclease H-like superfamily/Ribonuclease H"/>
    <property type="match status" value="1"/>
</dbReference>
<dbReference type="Proteomes" id="UP000499080">
    <property type="component" value="Unassembled WGS sequence"/>
</dbReference>
<comment type="caution">
    <text evidence="1">The sequence shown here is derived from an EMBL/GenBank/DDBJ whole genome shotgun (WGS) entry which is preliminary data.</text>
</comment>
<dbReference type="OrthoDB" id="5151590at2759"/>
<reference evidence="1 2" key="1">
    <citation type="journal article" date="2019" name="Sci. Rep.">
        <title>Orb-weaving spider Araneus ventricosus genome elucidates the spidroin gene catalogue.</title>
        <authorList>
            <person name="Kono N."/>
            <person name="Nakamura H."/>
            <person name="Ohtoshi R."/>
            <person name="Moran D.A.P."/>
            <person name="Shinohara A."/>
            <person name="Yoshida Y."/>
            <person name="Fujiwara M."/>
            <person name="Mori M."/>
            <person name="Tomita M."/>
            <person name="Arakawa K."/>
        </authorList>
    </citation>
    <scope>NUCLEOTIDE SEQUENCE [LARGE SCALE GENOMIC DNA]</scope>
</reference>
<sequence>MLRNNLFFEARFKNSACPHHGVLVKEFLEEQGLKKMDWLARSPDLNPNKLFREKICLLKVLILQFYMNLKNVCSGYSISYPEFTRMSCSNRTLHLHKNVRTLHYGYRSIQMSLEFIPFHPLSERKEPIWDAMQRAIELKNLKLWNTSKLWNALQEVWCDYLLHYGSIG</sequence>
<dbReference type="AlphaFoldDB" id="A0A4Y2BL40"/>